<accession>A0A0D6PY06</accession>
<dbReference type="GO" id="GO:0000105">
    <property type="term" value="P:L-histidine biosynthetic process"/>
    <property type="evidence" value="ECO:0007669"/>
    <property type="project" value="UniProtKB-KW"/>
</dbReference>
<dbReference type="GO" id="GO:0004636">
    <property type="term" value="F:phosphoribosyl-ATP diphosphatase activity"/>
    <property type="evidence" value="ECO:0007669"/>
    <property type="project" value="UniProtKB-EC"/>
</dbReference>
<dbReference type="CDD" id="cd11534">
    <property type="entry name" value="NTP-PPase_HisIE_like"/>
    <property type="match status" value="1"/>
</dbReference>
<gene>
    <name evidence="1" type="ORF">Geu3261_0041_017</name>
</gene>
<comment type="caution">
    <text evidence="1">The sequence shown here is derived from an EMBL/GenBank/DDBJ whole genome shotgun (WGS) entry which is preliminary data.</text>
</comment>
<protein>
    <submittedName>
        <fullName evidence="1">Phosphoribosyl ATP pyrophosphatase</fullName>
    </submittedName>
</protein>
<dbReference type="RefSeq" id="WP_019085667.1">
    <property type="nucleotide sequence ID" value="NZ_BANI01000039.1"/>
</dbReference>
<name>A0A0D6PY06_KOMEU</name>
<proteinExistence type="predicted"/>
<dbReference type="GO" id="GO:0005524">
    <property type="term" value="F:ATP binding"/>
    <property type="evidence" value="ECO:0007669"/>
    <property type="project" value="UniProtKB-KW"/>
</dbReference>
<reference evidence="1 2" key="1">
    <citation type="submission" date="2012-11" db="EMBL/GenBank/DDBJ databases">
        <title>Whole genome sequence of Gluconacetobacter europaeus NBRC3261.</title>
        <authorList>
            <person name="Azuma Y."/>
            <person name="Higashiura N."/>
            <person name="Hirakawa H."/>
            <person name="Matsushita K."/>
        </authorList>
    </citation>
    <scope>NUCLEOTIDE SEQUENCE [LARGE SCALE GENOMIC DNA]</scope>
    <source>
        <strain evidence="1 2">NBRC 3261</strain>
    </source>
</reference>
<dbReference type="Proteomes" id="UP000032675">
    <property type="component" value="Unassembled WGS sequence"/>
</dbReference>
<dbReference type="InterPro" id="IPR008179">
    <property type="entry name" value="HisE"/>
</dbReference>
<sequence>MSRSRPTPSPPPDRPGADHALGRLQARLDAARSPDDRPRNTRVTRVAGRAFTCAAEQCVMDLMTHDRAGLIEHSADVLTHLLGIWAADGIDPEDVWIELDRRTRMGNLLLALNMAERTSVSTAARRRPWKIRTTKLP</sequence>
<evidence type="ECO:0000313" key="1">
    <source>
        <dbReference type="EMBL" id="GAN95913.1"/>
    </source>
</evidence>
<evidence type="ECO:0000313" key="2">
    <source>
        <dbReference type="Proteomes" id="UP000032675"/>
    </source>
</evidence>
<dbReference type="SUPFAM" id="SSF101386">
    <property type="entry name" value="all-alpha NTP pyrophosphatases"/>
    <property type="match status" value="1"/>
</dbReference>
<dbReference type="EMBL" id="BANI01000039">
    <property type="protein sequence ID" value="GAN95913.1"/>
    <property type="molecule type" value="Genomic_DNA"/>
</dbReference>
<organism evidence="1 2">
    <name type="scientific">Komagataeibacter europaeus NBRC 3261</name>
    <dbReference type="NCBI Taxonomy" id="1234669"/>
    <lineage>
        <taxon>Bacteria</taxon>
        <taxon>Pseudomonadati</taxon>
        <taxon>Pseudomonadota</taxon>
        <taxon>Alphaproteobacteria</taxon>
        <taxon>Acetobacterales</taxon>
        <taxon>Acetobacteraceae</taxon>
        <taxon>Komagataeibacter</taxon>
    </lineage>
</organism>
<dbReference type="Gene3D" id="1.10.287.1080">
    <property type="entry name" value="MazG-like"/>
    <property type="match status" value="1"/>
</dbReference>
<dbReference type="AlphaFoldDB" id="A0A0D6PY06"/>